<dbReference type="eggNOG" id="COG0456">
    <property type="taxonomic scope" value="Bacteria"/>
</dbReference>
<dbReference type="STRING" id="13690.AX777_04555"/>
<dbReference type="SUPFAM" id="SSF55729">
    <property type="entry name" value="Acyl-CoA N-acyltransferases (Nat)"/>
    <property type="match status" value="1"/>
</dbReference>
<dbReference type="Proteomes" id="UP000028534">
    <property type="component" value="Unassembled WGS sequence"/>
</dbReference>
<gene>
    <name evidence="2" type="ORF">CP98_02651</name>
</gene>
<comment type="caution">
    <text evidence="2">The sequence shown here is derived from an EMBL/GenBank/DDBJ whole genome shotgun (WGS) entry which is preliminary data.</text>
</comment>
<dbReference type="Gene3D" id="3.40.630.30">
    <property type="match status" value="1"/>
</dbReference>
<proteinExistence type="predicted"/>
<dbReference type="PATRIC" id="fig|13690.10.peg.2719"/>
<protein>
    <submittedName>
        <fullName evidence="2">Acetyltransferase (GNAT) family protein</fullName>
    </submittedName>
</protein>
<reference evidence="2 3" key="1">
    <citation type="submission" date="2014-03" db="EMBL/GenBank/DDBJ databases">
        <title>Genome sequence of Sphingobium yanoikuyae B1.</title>
        <authorList>
            <person name="Gan H.M."/>
            <person name="Gan H.Y."/>
            <person name="Savka M.A."/>
        </authorList>
    </citation>
    <scope>NUCLEOTIDE SEQUENCE [LARGE SCALE GENOMIC DNA]</scope>
    <source>
        <strain evidence="2 3">B1</strain>
    </source>
</reference>
<organism evidence="2 3">
    <name type="scientific">Sphingobium yanoikuyae</name>
    <name type="common">Sphingomonas yanoikuyae</name>
    <dbReference type="NCBI Taxonomy" id="13690"/>
    <lineage>
        <taxon>Bacteria</taxon>
        <taxon>Pseudomonadati</taxon>
        <taxon>Pseudomonadota</taxon>
        <taxon>Alphaproteobacteria</taxon>
        <taxon>Sphingomonadales</taxon>
        <taxon>Sphingomonadaceae</taxon>
        <taxon>Sphingobium</taxon>
    </lineage>
</organism>
<feature type="domain" description="N-acetyltransferase" evidence="1">
    <location>
        <begin position="5"/>
        <end position="161"/>
    </location>
</feature>
<evidence type="ECO:0000313" key="2">
    <source>
        <dbReference type="EMBL" id="KEZ18619.1"/>
    </source>
</evidence>
<accession>A0A084EKX7</accession>
<evidence type="ECO:0000259" key="1">
    <source>
        <dbReference type="PROSITE" id="PS51186"/>
    </source>
</evidence>
<sequence>MSGSAQWRPMEQGDVDAAAAISDRVHGAYTEKPAIYAERLRLYAAGCFLLERDGEALGYLITHPWRGDRPPALDQLIGVLPDAPDRYYLHDLALLPEARGTGAAAAAVDLTLAQARAAGFDRITLTAINGADAFWRRQGFVDAPVAADSYGADSVSMVRML</sequence>
<dbReference type="EMBL" id="JGVR01000015">
    <property type="protein sequence ID" value="KEZ18619.1"/>
    <property type="molecule type" value="Genomic_DNA"/>
</dbReference>
<keyword evidence="2" id="KW-0808">Transferase</keyword>
<dbReference type="GO" id="GO:0016747">
    <property type="term" value="F:acyltransferase activity, transferring groups other than amino-acyl groups"/>
    <property type="evidence" value="ECO:0007669"/>
    <property type="project" value="InterPro"/>
</dbReference>
<dbReference type="Pfam" id="PF00583">
    <property type="entry name" value="Acetyltransf_1"/>
    <property type="match status" value="1"/>
</dbReference>
<evidence type="ECO:0000313" key="3">
    <source>
        <dbReference type="Proteomes" id="UP000028534"/>
    </source>
</evidence>
<name>A0A084EKX7_SPHYA</name>
<dbReference type="InterPro" id="IPR000182">
    <property type="entry name" value="GNAT_dom"/>
</dbReference>
<dbReference type="RefSeq" id="WP_037520019.1">
    <property type="nucleotide sequence ID" value="NZ_JGVR01000015.1"/>
</dbReference>
<dbReference type="AlphaFoldDB" id="A0A084EKX7"/>
<dbReference type="InterPro" id="IPR016181">
    <property type="entry name" value="Acyl_CoA_acyltransferase"/>
</dbReference>
<dbReference type="PROSITE" id="PS51186">
    <property type="entry name" value="GNAT"/>
    <property type="match status" value="1"/>
</dbReference>
<dbReference type="CDD" id="cd04301">
    <property type="entry name" value="NAT_SF"/>
    <property type="match status" value="1"/>
</dbReference>